<evidence type="ECO:0000313" key="5">
    <source>
        <dbReference type="Proteomes" id="UP000005240"/>
    </source>
</evidence>
<reference evidence="3" key="2">
    <citation type="submission" date="2016-05" db="EMBL/GenBank/DDBJ databases">
        <title>Comparative analysis highlights variable genome content of wheat rusts and divergence of the mating loci.</title>
        <authorList>
            <person name="Cuomo C.A."/>
            <person name="Bakkeren G."/>
            <person name="Szabo L."/>
            <person name="Khalil H."/>
            <person name="Joly D."/>
            <person name="Goldberg J."/>
            <person name="Young S."/>
            <person name="Zeng Q."/>
            <person name="Fellers J."/>
        </authorList>
    </citation>
    <scope>NUCLEOTIDE SEQUENCE [LARGE SCALE GENOMIC DNA]</scope>
    <source>
        <strain evidence="3">1-1 BBBD Race 1</strain>
    </source>
</reference>
<protein>
    <submittedName>
        <fullName evidence="3 4">Uncharacterized protein</fullName>
    </submittedName>
</protein>
<dbReference type="AlphaFoldDB" id="A0A0C4F2L8"/>
<name>A0A0C4F2L8_PUCT1</name>
<reference evidence="4 5" key="3">
    <citation type="journal article" date="2017" name="G3 (Bethesda)">
        <title>Comparative analysis highlights variable genome content of wheat rusts and divergence of the mating loci.</title>
        <authorList>
            <person name="Cuomo C.A."/>
            <person name="Bakkeren G."/>
            <person name="Khalil H.B."/>
            <person name="Panwar V."/>
            <person name="Joly D."/>
            <person name="Linning R."/>
            <person name="Sakthikumar S."/>
            <person name="Song X."/>
            <person name="Adiconis X."/>
            <person name="Fan L."/>
            <person name="Goldberg J.M."/>
            <person name="Levin J.Z."/>
            <person name="Young S."/>
            <person name="Zeng Q."/>
            <person name="Anikster Y."/>
            <person name="Bruce M."/>
            <person name="Wang M."/>
            <person name="Yin C."/>
            <person name="McCallum B."/>
            <person name="Szabo L.J."/>
            <person name="Hulbert S."/>
            <person name="Chen X."/>
            <person name="Fellers J.P."/>
        </authorList>
    </citation>
    <scope>NUCLEOTIDE SEQUENCE</scope>
    <source>
        <strain evidence="5">Isolate 1-1 / race 1 (BBBD)</strain>
        <strain evidence="4">isolate 1-1 / race 1 (BBBD)</strain>
    </source>
</reference>
<feature type="compositionally biased region" description="Basic residues" evidence="1">
    <location>
        <begin position="97"/>
        <end position="106"/>
    </location>
</feature>
<feature type="signal peptide" evidence="2">
    <location>
        <begin position="1"/>
        <end position="20"/>
    </location>
</feature>
<keyword evidence="5" id="KW-1185">Reference proteome</keyword>
<dbReference type="VEuPathDB" id="FungiDB:PTTG_07339"/>
<dbReference type="EnsemblFungi" id="PTTG_07339-t43_1">
    <property type="protein sequence ID" value="PTTG_07339-t43_1-p1"/>
    <property type="gene ID" value="PTTG_07339"/>
</dbReference>
<keyword evidence="2" id="KW-0732">Signal</keyword>
<feature type="region of interest" description="Disordered" evidence="1">
    <location>
        <begin position="238"/>
        <end position="307"/>
    </location>
</feature>
<sequence>MRFAIVAAGAVVLGATVAEARSVASSPRRHVERVMKRSNAHETRVEIERINFTPSRLSKRSKLADEDWTNTASSDETDSTHDIDSSLHVAASDHKNNKIHSKHRKDRVTSSQRARTVVSNPSDALPNNVVWTIEKKKDEESSKSGASQFTITPILPGGKSTKERKAAQAPEPSITGAEYMIIPVNPIQPTAGALPAASPITELLEHADPMTAQANDLSSTTTLLRAIENYREAVAEQAADSEKTAVKADLPLLSNQKSRASKHKSSKSTKASQKDEDNCDSESENTSSDFDATPTDFRTVQTDDVAQ</sequence>
<feature type="region of interest" description="Disordered" evidence="1">
    <location>
        <begin position="58"/>
        <end position="123"/>
    </location>
</feature>
<accession>A0A0C4F2L8</accession>
<dbReference type="OMA" id="VVWTIEK"/>
<organism evidence="3">
    <name type="scientific">Puccinia triticina (isolate 1-1 / race 1 (BBBD))</name>
    <name type="common">Brown leaf rust fungus</name>
    <dbReference type="NCBI Taxonomy" id="630390"/>
    <lineage>
        <taxon>Eukaryota</taxon>
        <taxon>Fungi</taxon>
        <taxon>Dikarya</taxon>
        <taxon>Basidiomycota</taxon>
        <taxon>Pucciniomycotina</taxon>
        <taxon>Pucciniomycetes</taxon>
        <taxon>Pucciniales</taxon>
        <taxon>Pucciniaceae</taxon>
        <taxon>Puccinia</taxon>
    </lineage>
</organism>
<dbReference type="EMBL" id="ADAS02000104">
    <property type="protein sequence ID" value="OAV90326.1"/>
    <property type="molecule type" value="Genomic_DNA"/>
</dbReference>
<feature type="compositionally biased region" description="Polar residues" evidence="1">
    <location>
        <begin position="284"/>
        <end position="307"/>
    </location>
</feature>
<proteinExistence type="predicted"/>
<reference evidence="4" key="4">
    <citation type="submission" date="2025-05" db="UniProtKB">
        <authorList>
            <consortium name="EnsemblFungi"/>
        </authorList>
    </citation>
    <scope>IDENTIFICATION</scope>
    <source>
        <strain evidence="4">isolate 1-1 / race 1 (BBBD)</strain>
    </source>
</reference>
<evidence type="ECO:0000313" key="3">
    <source>
        <dbReference type="EMBL" id="OAV90326.1"/>
    </source>
</evidence>
<feature type="chain" id="PRO_5009386250" evidence="2">
    <location>
        <begin position="21"/>
        <end position="307"/>
    </location>
</feature>
<evidence type="ECO:0000256" key="2">
    <source>
        <dbReference type="SAM" id="SignalP"/>
    </source>
</evidence>
<reference evidence="3" key="1">
    <citation type="submission" date="2009-11" db="EMBL/GenBank/DDBJ databases">
        <authorList>
            <consortium name="The Broad Institute Genome Sequencing Platform"/>
            <person name="Ward D."/>
            <person name="Feldgarden M."/>
            <person name="Earl A."/>
            <person name="Young S.K."/>
            <person name="Zeng Q."/>
            <person name="Koehrsen M."/>
            <person name="Alvarado L."/>
            <person name="Berlin A."/>
            <person name="Bochicchio J."/>
            <person name="Borenstein D."/>
            <person name="Chapman S.B."/>
            <person name="Chen Z."/>
            <person name="Engels R."/>
            <person name="Freedman E."/>
            <person name="Gellesch M."/>
            <person name="Goldberg J."/>
            <person name="Griggs A."/>
            <person name="Gujja S."/>
            <person name="Heilman E."/>
            <person name="Heiman D."/>
            <person name="Hepburn T."/>
            <person name="Howarth C."/>
            <person name="Jen D."/>
            <person name="Larson L."/>
            <person name="Lewis B."/>
            <person name="Mehta T."/>
            <person name="Park D."/>
            <person name="Pearson M."/>
            <person name="Roberts A."/>
            <person name="Saif S."/>
            <person name="Shea T."/>
            <person name="Shenoy N."/>
            <person name="Sisk P."/>
            <person name="Stolte C."/>
            <person name="Sykes S."/>
            <person name="Thomson T."/>
            <person name="Walk T."/>
            <person name="White J."/>
            <person name="Yandava C."/>
            <person name="Izard J."/>
            <person name="Baranova O.V."/>
            <person name="Blanton J.M."/>
            <person name="Tanner A.C."/>
            <person name="Dewhirst F.E."/>
            <person name="Haas B."/>
            <person name="Nusbaum C."/>
            <person name="Birren B."/>
        </authorList>
    </citation>
    <scope>NUCLEOTIDE SEQUENCE [LARGE SCALE GENOMIC DNA]</scope>
    <source>
        <strain evidence="3">1-1 BBBD Race 1</strain>
    </source>
</reference>
<gene>
    <name evidence="3" type="ORF">PTTG_07339</name>
</gene>
<evidence type="ECO:0000313" key="4">
    <source>
        <dbReference type="EnsemblFungi" id="PTTG_07339-t43_1-p1"/>
    </source>
</evidence>
<dbReference type="Proteomes" id="UP000005240">
    <property type="component" value="Unassembled WGS sequence"/>
</dbReference>
<feature type="compositionally biased region" description="Basic and acidic residues" evidence="1">
    <location>
        <begin position="78"/>
        <end position="96"/>
    </location>
</feature>
<evidence type="ECO:0000256" key="1">
    <source>
        <dbReference type="SAM" id="MobiDB-lite"/>
    </source>
</evidence>
<feature type="region of interest" description="Disordered" evidence="1">
    <location>
        <begin position="136"/>
        <end position="172"/>
    </location>
</feature>
<dbReference type="OrthoDB" id="2504745at2759"/>
<feature type="compositionally biased region" description="Polar residues" evidence="1">
    <location>
        <begin position="109"/>
        <end position="122"/>
    </location>
</feature>